<dbReference type="InterPro" id="IPR042203">
    <property type="entry name" value="Leu/Phe-tRNA_Trfase_C"/>
</dbReference>
<evidence type="ECO:0000256" key="3">
    <source>
        <dbReference type="ARBA" id="ARBA00023315"/>
    </source>
</evidence>
<dbReference type="InterPro" id="IPR007472">
    <property type="entry name" value="N-end_Aminoacyl_Trfase_C"/>
</dbReference>
<dbReference type="InterPro" id="IPR042221">
    <property type="entry name" value="Leu/Phe-tRNA_Trfase_N"/>
</dbReference>
<dbReference type="Pfam" id="PF04376">
    <property type="entry name" value="ATE_N"/>
    <property type="match status" value="1"/>
</dbReference>
<dbReference type="AlphaFoldDB" id="A0A1I3J6D1"/>
<keyword evidence="2 4" id="KW-0808">Transferase</keyword>
<dbReference type="EMBL" id="FORI01000002">
    <property type="protein sequence ID" value="SFI55710.1"/>
    <property type="molecule type" value="Genomic_DNA"/>
</dbReference>
<dbReference type="InterPro" id="IPR004616">
    <property type="entry name" value="Leu/Phe-tRNA_Trfase"/>
</dbReference>
<evidence type="ECO:0000256" key="2">
    <source>
        <dbReference type="ARBA" id="ARBA00022679"/>
    </source>
</evidence>
<dbReference type="Gene3D" id="3.40.630.70">
    <property type="entry name" value="Leucyl/phenylalanyl-tRNA-protein transferase, C-terminal domain"/>
    <property type="match status" value="1"/>
</dbReference>
<organism evidence="7 8">
    <name type="scientific">Treponema bryantii</name>
    <dbReference type="NCBI Taxonomy" id="163"/>
    <lineage>
        <taxon>Bacteria</taxon>
        <taxon>Pseudomonadati</taxon>
        <taxon>Spirochaetota</taxon>
        <taxon>Spirochaetia</taxon>
        <taxon>Spirochaetales</taxon>
        <taxon>Treponemataceae</taxon>
        <taxon>Treponema</taxon>
    </lineage>
</organism>
<evidence type="ECO:0000313" key="7">
    <source>
        <dbReference type="EMBL" id="SFI55710.1"/>
    </source>
</evidence>
<evidence type="ECO:0000256" key="4">
    <source>
        <dbReference type="HAMAP-Rule" id="MF_00688"/>
    </source>
</evidence>
<feature type="domain" description="N-end aminoacyl transferase N-terminal" evidence="5">
    <location>
        <begin position="23"/>
        <end position="100"/>
    </location>
</feature>
<proteinExistence type="inferred from homology"/>
<feature type="domain" description="N-end rule aminoacyl transferase C-terminal" evidence="6">
    <location>
        <begin position="125"/>
        <end position="256"/>
    </location>
</feature>
<dbReference type="GO" id="GO:0005737">
    <property type="term" value="C:cytoplasm"/>
    <property type="evidence" value="ECO:0007669"/>
    <property type="project" value="UniProtKB-SubCell"/>
</dbReference>
<comment type="subcellular location">
    <subcellularLocation>
        <location evidence="4">Cytoplasm</location>
    </subcellularLocation>
</comment>
<dbReference type="Pfam" id="PF04377">
    <property type="entry name" value="ATE_C"/>
    <property type="match status" value="1"/>
</dbReference>
<evidence type="ECO:0000256" key="1">
    <source>
        <dbReference type="ARBA" id="ARBA00022490"/>
    </source>
</evidence>
<dbReference type="HAMAP" id="MF_00688">
    <property type="entry name" value="Leu_Phe_trans"/>
    <property type="match status" value="1"/>
</dbReference>
<comment type="function">
    <text evidence="4">Functions in the N-end rule pathway of protein degradation where it conjugates Leu, Phe and, less efficiently, Met from aminoacyl-tRNAs to the N-termini of proteins containing an N-terminal arginine or lysine.</text>
</comment>
<evidence type="ECO:0000313" key="8">
    <source>
        <dbReference type="Proteomes" id="UP000182737"/>
    </source>
</evidence>
<dbReference type="OrthoDB" id="9790282at2"/>
<dbReference type="Proteomes" id="UP000182737">
    <property type="component" value="Unassembled WGS sequence"/>
</dbReference>
<evidence type="ECO:0000259" key="6">
    <source>
        <dbReference type="Pfam" id="PF04377"/>
    </source>
</evidence>
<evidence type="ECO:0000259" key="5">
    <source>
        <dbReference type="Pfam" id="PF04376"/>
    </source>
</evidence>
<protein>
    <recommendedName>
        <fullName evidence="4">Leucyl/phenylalanyl-tRNA--protein transferase</fullName>
        <ecNumber evidence="4">2.3.2.6</ecNumber>
    </recommendedName>
    <alternativeName>
        <fullName evidence="4">L/F-transferase</fullName>
    </alternativeName>
    <alternativeName>
        <fullName evidence="4">Leucyltransferase</fullName>
    </alternativeName>
    <alternativeName>
        <fullName evidence="4">Phenyalanyltransferase</fullName>
    </alternativeName>
</protein>
<dbReference type="Gene3D" id="3.30.70.3550">
    <property type="entry name" value="Leucyl/phenylalanyl-tRNA-protein transferase, N-terminal domain"/>
    <property type="match status" value="1"/>
</dbReference>
<comment type="similarity">
    <text evidence="4">Belongs to the L/F-transferase family.</text>
</comment>
<comment type="catalytic activity">
    <reaction evidence="4">
        <text>L-phenylalanyl-tRNA(Phe) + an N-terminal L-alpha-aminoacyl-[protein] = an N-terminal L-phenylalanyl-L-alpha-aminoacyl-[protein] + tRNA(Phe)</text>
        <dbReference type="Rhea" id="RHEA:43632"/>
        <dbReference type="Rhea" id="RHEA-COMP:9668"/>
        <dbReference type="Rhea" id="RHEA-COMP:9699"/>
        <dbReference type="Rhea" id="RHEA-COMP:10636"/>
        <dbReference type="Rhea" id="RHEA-COMP:10637"/>
        <dbReference type="ChEBI" id="CHEBI:78442"/>
        <dbReference type="ChEBI" id="CHEBI:78531"/>
        <dbReference type="ChEBI" id="CHEBI:78597"/>
        <dbReference type="ChEBI" id="CHEBI:83561"/>
        <dbReference type="EC" id="2.3.2.6"/>
    </reaction>
</comment>
<comment type="catalytic activity">
    <reaction evidence="4">
        <text>N-terminal L-arginyl-[protein] + L-leucyl-tRNA(Leu) = N-terminal L-leucyl-L-arginyl-[protein] + tRNA(Leu) + H(+)</text>
        <dbReference type="Rhea" id="RHEA:50416"/>
        <dbReference type="Rhea" id="RHEA-COMP:9613"/>
        <dbReference type="Rhea" id="RHEA-COMP:9622"/>
        <dbReference type="Rhea" id="RHEA-COMP:12672"/>
        <dbReference type="Rhea" id="RHEA-COMP:12673"/>
        <dbReference type="ChEBI" id="CHEBI:15378"/>
        <dbReference type="ChEBI" id="CHEBI:64719"/>
        <dbReference type="ChEBI" id="CHEBI:78442"/>
        <dbReference type="ChEBI" id="CHEBI:78494"/>
        <dbReference type="ChEBI" id="CHEBI:133044"/>
        <dbReference type="EC" id="2.3.2.6"/>
    </reaction>
</comment>
<dbReference type="Pfam" id="PF03588">
    <property type="entry name" value="Leu_Phe_trans"/>
    <property type="match status" value="1"/>
</dbReference>
<sequence>MAEAEINIAEIFRRVPFGEDKADCGYFSDRECTNVLTSFNWMGSNLPVEKLDCILYERLLRQGFRRYHSLVYHTKCQNCRECIPIRIHAKDFTPSKSQRKILRINQGVEVTIITNPDDFCTDEKALMYRNYYNHHNEGTPGFNRLTLQKAKDDLKKMNSGYSGIINLDYKVQGQLIGVSIIDYVFDEGGFVTGISSNYFYYDISKEVLKRSIGVYSVLFEIGFCVENHFPYYYLGLYLPHCRKMNYKTNYKPYQLLLNGLWTDSTGLEQCPQVLENYLRIENEKSRSTKIDTSDVFTFPEPGLLYGYDEISLITENIPLRLLYSAYNQGVFPWFNEDQGEPVIWQSPKKRFVISPAKLHVSKSIEKFLKHNPYTYTIDKAFCDVIKNCAKQKRPDQNGTWIGPKMIKAYKKFHKAGYAHSIEVWKDDKLVGGFYGVLLGSVFCGESMFTIEPNSSKSAFVLFARAFQKAGGKLIDCQTYTENMARYGAKEIPRKQYIEKLGKYSKVPLKCKIENLL</sequence>
<dbReference type="FunFam" id="3.40.630.70:FF:000001">
    <property type="entry name" value="Leucyl/phenylalanyl-tRNA--protein transferase"/>
    <property type="match status" value="1"/>
</dbReference>
<dbReference type="PANTHER" id="PTHR30098">
    <property type="entry name" value="LEUCYL/PHENYLALANYL-TRNA--PROTEIN TRANSFERASE"/>
    <property type="match status" value="1"/>
</dbReference>
<accession>A0A1I3J6D1</accession>
<dbReference type="SUPFAM" id="SSF55729">
    <property type="entry name" value="Acyl-CoA N-acyltransferases (Nat)"/>
    <property type="match status" value="2"/>
</dbReference>
<reference evidence="8" key="1">
    <citation type="submission" date="2016-10" db="EMBL/GenBank/DDBJ databases">
        <authorList>
            <person name="Varghese N."/>
            <person name="Submissions S."/>
        </authorList>
    </citation>
    <scope>NUCLEOTIDE SEQUENCE [LARGE SCALE GENOMIC DNA]</scope>
    <source>
        <strain evidence="8">XBD1002</strain>
    </source>
</reference>
<dbReference type="GO" id="GO:0008914">
    <property type="term" value="F:leucyl-tRNA--protein transferase activity"/>
    <property type="evidence" value="ECO:0007669"/>
    <property type="project" value="UniProtKB-UniRule"/>
</dbReference>
<dbReference type="InterPro" id="IPR007471">
    <property type="entry name" value="N-end_Aminoacyl_Trfase_N"/>
</dbReference>
<gene>
    <name evidence="4" type="primary">aat</name>
    <name evidence="7" type="ORF">SAMN04487775_102364</name>
</gene>
<dbReference type="InterPro" id="IPR016181">
    <property type="entry name" value="Acyl_CoA_acyltransferase"/>
</dbReference>
<dbReference type="GO" id="GO:0004057">
    <property type="term" value="F:arginyl-tRNA--protein transferase activity"/>
    <property type="evidence" value="ECO:0007669"/>
    <property type="project" value="InterPro"/>
</dbReference>
<keyword evidence="3 4" id="KW-0012">Acyltransferase</keyword>
<keyword evidence="8" id="KW-1185">Reference proteome</keyword>
<dbReference type="RefSeq" id="WP_083425670.1">
    <property type="nucleotide sequence ID" value="NZ_FORI01000002.1"/>
</dbReference>
<name>A0A1I3J6D1_9SPIR</name>
<dbReference type="PANTHER" id="PTHR30098:SF2">
    <property type="entry name" value="LEUCYL_PHENYLALANYL-TRNA--PROTEIN TRANSFERASE"/>
    <property type="match status" value="1"/>
</dbReference>
<dbReference type="GO" id="GO:0030163">
    <property type="term" value="P:protein catabolic process"/>
    <property type="evidence" value="ECO:0007669"/>
    <property type="project" value="UniProtKB-UniRule"/>
</dbReference>
<dbReference type="NCBIfam" id="TIGR00667">
    <property type="entry name" value="aat"/>
    <property type="match status" value="1"/>
</dbReference>
<keyword evidence="1 4" id="KW-0963">Cytoplasm</keyword>
<dbReference type="EC" id="2.3.2.6" evidence="4"/>
<comment type="catalytic activity">
    <reaction evidence="4">
        <text>N-terminal L-lysyl-[protein] + L-leucyl-tRNA(Leu) = N-terminal L-leucyl-L-lysyl-[protein] + tRNA(Leu) + H(+)</text>
        <dbReference type="Rhea" id="RHEA:12340"/>
        <dbReference type="Rhea" id="RHEA-COMP:9613"/>
        <dbReference type="Rhea" id="RHEA-COMP:9622"/>
        <dbReference type="Rhea" id="RHEA-COMP:12670"/>
        <dbReference type="Rhea" id="RHEA-COMP:12671"/>
        <dbReference type="ChEBI" id="CHEBI:15378"/>
        <dbReference type="ChEBI" id="CHEBI:65249"/>
        <dbReference type="ChEBI" id="CHEBI:78442"/>
        <dbReference type="ChEBI" id="CHEBI:78494"/>
        <dbReference type="ChEBI" id="CHEBI:133043"/>
        <dbReference type="EC" id="2.3.2.6"/>
    </reaction>
</comment>